<dbReference type="GO" id="GO:0051301">
    <property type="term" value="P:cell division"/>
    <property type="evidence" value="ECO:0007669"/>
    <property type="project" value="UniProtKB-KW"/>
</dbReference>
<comment type="function">
    <text evidence="4">May play a role in the regulation of cytokinesis.</text>
</comment>
<evidence type="ECO:0000256" key="4">
    <source>
        <dbReference type="ARBA" id="ARBA00044746"/>
    </source>
</evidence>
<dbReference type="Proteomes" id="UP000005018">
    <property type="component" value="Chromosome 5"/>
</dbReference>
<sequence length="435" mass="50870">MASEINTGVESALQWLKAPNVKGFEQCLTELSDLVKLSMGLDVQSLEVIKPALAYVPQGEVQQLRVYRGILLVVRNLAPSLDADYFPLAIQSFKRVWNLEVKEWVTKLRQVYWELLANFQRNYYTEDVNDLFNWCDLQFTSPIIHFLFRQFYTEDLDVTNENLLRLLKIKENHVLKAVHSLYLEVDFENVDHDSKILIHLLYDIITHESFAKWIDQQNEDTKIQWMELTTIVVQTKDDWNNFQLVGLLVWVESIFFEYSPRLSPETINDETLERMLSSALQVFAELVKFKATVQYFEHSTKFLLCLIDVFRIIHENVERLTIKSKIEEVANYSQVKSYIIIIISYFCYKSFKNQELVRELGGLSLVLSNCVIDENNPFIKEQAILCVKYLLDQNPKNQQFVADLEAKKTVDDSVLQEVGYKVDIVDGKVNIHKRN</sequence>
<dbReference type="InterPro" id="IPR051374">
    <property type="entry name" value="Ataxin-10/CTR86_families"/>
</dbReference>
<organism evidence="8 9">
    <name type="scientific">Candida orthopsilosis (strain 90-125)</name>
    <name type="common">Yeast</name>
    <dbReference type="NCBI Taxonomy" id="1136231"/>
    <lineage>
        <taxon>Eukaryota</taxon>
        <taxon>Fungi</taxon>
        <taxon>Dikarya</taxon>
        <taxon>Ascomycota</taxon>
        <taxon>Saccharomycotina</taxon>
        <taxon>Pichiomycetes</taxon>
        <taxon>Debaryomycetaceae</taxon>
        <taxon>Candida/Lodderomyces clade</taxon>
        <taxon>Candida</taxon>
    </lineage>
</organism>
<dbReference type="Pfam" id="PF09759">
    <property type="entry name" value="Atx10homo_assoc"/>
    <property type="match status" value="1"/>
</dbReference>
<protein>
    <recommendedName>
        <fullName evidence="5">Ataxin-10 homolog</fullName>
    </recommendedName>
    <alternativeName>
        <fullName evidence="6">Copper transport protein 86</fullName>
    </alternativeName>
</protein>
<keyword evidence="9" id="KW-1185">Reference proteome</keyword>
<name>H8X7E1_CANO9</name>
<dbReference type="GO" id="GO:0005829">
    <property type="term" value="C:cytosol"/>
    <property type="evidence" value="ECO:0007669"/>
    <property type="project" value="TreeGrafter"/>
</dbReference>
<accession>H8X7E1</accession>
<dbReference type="AlphaFoldDB" id="H8X7E1"/>
<keyword evidence="3" id="KW-0131">Cell cycle</keyword>
<dbReference type="SUPFAM" id="SSF48371">
    <property type="entry name" value="ARM repeat"/>
    <property type="match status" value="1"/>
</dbReference>
<dbReference type="InterPro" id="IPR016024">
    <property type="entry name" value="ARM-type_fold"/>
</dbReference>
<dbReference type="OrthoDB" id="379794at2759"/>
<evidence type="ECO:0000256" key="2">
    <source>
        <dbReference type="ARBA" id="ARBA00022618"/>
    </source>
</evidence>
<evidence type="ECO:0000313" key="8">
    <source>
        <dbReference type="EMBL" id="CCG24235.1"/>
    </source>
</evidence>
<proteinExistence type="inferred from homology"/>
<evidence type="ECO:0000259" key="7">
    <source>
        <dbReference type="Pfam" id="PF09759"/>
    </source>
</evidence>
<dbReference type="RefSeq" id="XP_003870365.1">
    <property type="nucleotide sequence ID" value="XM_003870316.1"/>
</dbReference>
<dbReference type="PANTHER" id="PTHR13255">
    <property type="entry name" value="ATAXIN-10"/>
    <property type="match status" value="1"/>
</dbReference>
<dbReference type="EMBL" id="HE681723">
    <property type="protein sequence ID" value="CCG24235.1"/>
    <property type="molecule type" value="Genomic_DNA"/>
</dbReference>
<dbReference type="HOGENOM" id="CLU_043683_0_0_1"/>
<feature type="domain" description="Ataxin-10" evidence="7">
    <location>
        <begin position="335"/>
        <end position="431"/>
    </location>
</feature>
<evidence type="ECO:0000256" key="6">
    <source>
        <dbReference type="ARBA" id="ARBA00044805"/>
    </source>
</evidence>
<keyword evidence="2" id="KW-0132">Cell division</keyword>
<dbReference type="GeneID" id="14540730"/>
<reference evidence="8 9" key="1">
    <citation type="journal article" date="2012" name="PLoS ONE">
        <title>Sequence and analysis of the genome of the pathogenic yeast Candida orthopsilosis.</title>
        <authorList>
            <person name="Riccombeni A."/>
            <person name="Vidanes G."/>
            <person name="Proux-Wera E."/>
            <person name="Wolfe K.H."/>
            <person name="Butler G."/>
        </authorList>
    </citation>
    <scope>NUCLEOTIDE SEQUENCE [LARGE SCALE GENOMIC DNA]</scope>
    <source>
        <strain evidence="8 9">Co 90-125</strain>
    </source>
</reference>
<evidence type="ECO:0000256" key="5">
    <source>
        <dbReference type="ARBA" id="ARBA00044801"/>
    </source>
</evidence>
<evidence type="ECO:0000256" key="3">
    <source>
        <dbReference type="ARBA" id="ARBA00023306"/>
    </source>
</evidence>
<dbReference type="PANTHER" id="PTHR13255:SF0">
    <property type="entry name" value="ATAXIN-10"/>
    <property type="match status" value="1"/>
</dbReference>
<dbReference type="KEGG" id="cot:CORT_0E06540"/>
<comment type="similarity">
    <text evidence="1">Belongs to the ataxin-10 family.</text>
</comment>
<evidence type="ECO:0000256" key="1">
    <source>
        <dbReference type="ARBA" id="ARBA00008384"/>
    </source>
</evidence>
<dbReference type="InterPro" id="IPR019156">
    <property type="entry name" value="Ataxin-10_domain"/>
</dbReference>
<evidence type="ECO:0000313" key="9">
    <source>
        <dbReference type="Proteomes" id="UP000005018"/>
    </source>
</evidence>
<dbReference type="eggNOG" id="KOG2676">
    <property type="taxonomic scope" value="Eukaryota"/>
</dbReference>
<gene>
    <name evidence="8" type="ORF">CORT_0E06540</name>
</gene>